<accession>A0AAD7DMN6</accession>
<keyword evidence="3" id="KW-1185">Reference proteome</keyword>
<dbReference type="Proteomes" id="UP001221757">
    <property type="component" value="Unassembled WGS sequence"/>
</dbReference>
<evidence type="ECO:0000313" key="3">
    <source>
        <dbReference type="Proteomes" id="UP001221757"/>
    </source>
</evidence>
<dbReference type="AlphaFoldDB" id="A0AAD7DMN6"/>
<evidence type="ECO:0000256" key="1">
    <source>
        <dbReference type="SAM" id="Phobius"/>
    </source>
</evidence>
<reference evidence="2" key="1">
    <citation type="submission" date="2023-03" db="EMBL/GenBank/DDBJ databases">
        <title>Massive genome expansion in bonnet fungi (Mycena s.s.) driven by repeated elements and novel gene families across ecological guilds.</title>
        <authorList>
            <consortium name="Lawrence Berkeley National Laboratory"/>
            <person name="Harder C.B."/>
            <person name="Miyauchi S."/>
            <person name="Viragh M."/>
            <person name="Kuo A."/>
            <person name="Thoen E."/>
            <person name="Andreopoulos B."/>
            <person name="Lu D."/>
            <person name="Skrede I."/>
            <person name="Drula E."/>
            <person name="Henrissat B."/>
            <person name="Morin E."/>
            <person name="Kohler A."/>
            <person name="Barry K."/>
            <person name="LaButti K."/>
            <person name="Morin E."/>
            <person name="Salamov A."/>
            <person name="Lipzen A."/>
            <person name="Mereny Z."/>
            <person name="Hegedus B."/>
            <person name="Baldrian P."/>
            <person name="Stursova M."/>
            <person name="Weitz H."/>
            <person name="Taylor A."/>
            <person name="Grigoriev I.V."/>
            <person name="Nagy L.G."/>
            <person name="Martin F."/>
            <person name="Kauserud H."/>
        </authorList>
    </citation>
    <scope>NUCLEOTIDE SEQUENCE</scope>
    <source>
        <strain evidence="2">CBHHK067</strain>
    </source>
</reference>
<dbReference type="EMBL" id="JARKIE010000039">
    <property type="protein sequence ID" value="KAJ7695042.1"/>
    <property type="molecule type" value="Genomic_DNA"/>
</dbReference>
<comment type="caution">
    <text evidence="2">The sequence shown here is derived from an EMBL/GenBank/DDBJ whole genome shotgun (WGS) entry which is preliminary data.</text>
</comment>
<keyword evidence="1" id="KW-0812">Transmembrane</keyword>
<keyword evidence="1" id="KW-1133">Transmembrane helix</keyword>
<protein>
    <submittedName>
        <fullName evidence="2">Uncharacterized protein</fullName>
    </submittedName>
</protein>
<feature type="transmembrane region" description="Helical" evidence="1">
    <location>
        <begin position="12"/>
        <end position="34"/>
    </location>
</feature>
<keyword evidence="1" id="KW-0472">Membrane</keyword>
<proteinExistence type="predicted"/>
<gene>
    <name evidence="2" type="ORF">B0H17DRAFT_440106</name>
</gene>
<evidence type="ECO:0000313" key="2">
    <source>
        <dbReference type="EMBL" id="KAJ7695042.1"/>
    </source>
</evidence>
<feature type="transmembrane region" description="Helical" evidence="1">
    <location>
        <begin position="68"/>
        <end position="90"/>
    </location>
</feature>
<sequence>MFRSSLKKFDVGSFLLGVLTGVLSIVAAAVGWIVWAEIFQIWIATTIASLHFSFHTVILYLIGLNLGILNVVVFAPHLSVFSTTIARKLIHLARIITFHKSTISHSAPDFGPYTAVVSKPVRRCSPSIAAVWIPLSVYCMQLLGQAASSSPTAFAFVAASSQEGTVVDDAVEEEQVIRGCFIQAYDAIKDTLCLALGCCVALSHTIWLTVVTTVFRIARTVTSSICLVGTWKLDRGCGLPRLALFP</sequence>
<organism evidence="2 3">
    <name type="scientific">Mycena rosella</name>
    <name type="common">Pink bonnet</name>
    <name type="synonym">Agaricus rosellus</name>
    <dbReference type="NCBI Taxonomy" id="1033263"/>
    <lineage>
        <taxon>Eukaryota</taxon>
        <taxon>Fungi</taxon>
        <taxon>Dikarya</taxon>
        <taxon>Basidiomycota</taxon>
        <taxon>Agaricomycotina</taxon>
        <taxon>Agaricomycetes</taxon>
        <taxon>Agaricomycetidae</taxon>
        <taxon>Agaricales</taxon>
        <taxon>Marasmiineae</taxon>
        <taxon>Mycenaceae</taxon>
        <taxon>Mycena</taxon>
    </lineage>
</organism>
<name>A0AAD7DMN6_MYCRO</name>